<evidence type="ECO:0000313" key="3">
    <source>
        <dbReference type="Proteomes" id="UP000241885"/>
    </source>
</evidence>
<dbReference type="EMBL" id="CP028339">
    <property type="protein sequence ID" value="AVR87332.1"/>
    <property type="molecule type" value="Genomic_DNA"/>
</dbReference>
<name>A0A2R4BJA2_THAAR</name>
<keyword evidence="3" id="KW-1185">Reference proteome</keyword>
<dbReference type="Proteomes" id="UP000241885">
    <property type="component" value="Chromosome"/>
</dbReference>
<dbReference type="SUPFAM" id="SSF143100">
    <property type="entry name" value="TTHA1013/TTHA0281-like"/>
    <property type="match status" value="1"/>
</dbReference>
<evidence type="ECO:0000259" key="1">
    <source>
        <dbReference type="Pfam" id="PF15919"/>
    </source>
</evidence>
<gene>
    <name evidence="2" type="ORF">Tharo_0382</name>
</gene>
<accession>A0A2R4BJA2</accession>
<organism evidence="2 3">
    <name type="scientific">Thauera aromatica K172</name>
    <dbReference type="NCBI Taxonomy" id="44139"/>
    <lineage>
        <taxon>Bacteria</taxon>
        <taxon>Pseudomonadati</taxon>
        <taxon>Pseudomonadota</taxon>
        <taxon>Betaproteobacteria</taxon>
        <taxon>Rhodocyclales</taxon>
        <taxon>Zoogloeaceae</taxon>
        <taxon>Thauera</taxon>
    </lineage>
</organism>
<dbReference type="InterPro" id="IPR031807">
    <property type="entry name" value="HicB-like"/>
</dbReference>
<dbReference type="Gene3D" id="3.30.160.250">
    <property type="match status" value="1"/>
</dbReference>
<dbReference type="InterPro" id="IPR035069">
    <property type="entry name" value="TTHA1013/TTHA0281-like"/>
</dbReference>
<dbReference type="Pfam" id="PF15919">
    <property type="entry name" value="HicB_lk_antitox"/>
    <property type="match status" value="1"/>
</dbReference>
<sequence>MKYPIAIEPGDGTHAWGVVVPDLPGCFSAADSGIDEATDNAKEAIAAWIEAVMDDGGDIPAPTSIAAHRANPEFDGWIWAVAEVDPAILDDKAERVNITLPRRVLARLDARARAAGETRSGYIAKLAIEARPIFTPGSVSR</sequence>
<dbReference type="AlphaFoldDB" id="A0A2R4BJA2"/>
<proteinExistence type="predicted"/>
<evidence type="ECO:0000313" key="2">
    <source>
        <dbReference type="EMBL" id="AVR87332.1"/>
    </source>
</evidence>
<feature type="domain" description="HicB-like antitoxin of toxin-antitoxin system" evidence="1">
    <location>
        <begin position="3"/>
        <end position="127"/>
    </location>
</feature>
<dbReference type="RefSeq" id="WP_107219759.1">
    <property type="nucleotide sequence ID" value="NZ_CP028339.1"/>
</dbReference>
<dbReference type="KEGG" id="tak:Tharo_0382"/>
<protein>
    <submittedName>
        <fullName evidence="2">Phage protein</fullName>
    </submittedName>
</protein>
<reference evidence="2 3" key="1">
    <citation type="submission" date="2018-03" db="EMBL/GenBank/DDBJ databases">
        <title>Complete genome sequence of Thauera aromatica, a model organism for studying aromatic compound degradation under denitrifying conditions.</title>
        <authorList>
            <person name="Lo H.-Y."/>
            <person name="Goris T."/>
            <person name="Boll M."/>
            <person name="Mueller J.A."/>
        </authorList>
    </citation>
    <scope>NUCLEOTIDE SEQUENCE [LARGE SCALE GENOMIC DNA]</scope>
    <source>
        <strain evidence="2 3">K172</strain>
    </source>
</reference>
<dbReference type="OrthoDB" id="9807959at2"/>